<evidence type="ECO:0000256" key="3">
    <source>
        <dbReference type="SAM" id="Coils"/>
    </source>
</evidence>
<keyword evidence="4" id="KW-1133">Transmembrane helix</keyword>
<evidence type="ECO:0000256" key="1">
    <source>
        <dbReference type="ARBA" id="ARBA00004196"/>
    </source>
</evidence>
<protein>
    <submittedName>
        <fullName evidence="5">RND efflux membrane fusion protein</fullName>
    </submittedName>
</protein>
<evidence type="ECO:0000313" key="5">
    <source>
        <dbReference type="EMBL" id="CAA6811854.1"/>
    </source>
</evidence>
<keyword evidence="4" id="KW-0812">Transmembrane</keyword>
<keyword evidence="4" id="KW-0472">Membrane</keyword>
<dbReference type="AlphaFoldDB" id="A0A6S6T0I1"/>
<evidence type="ECO:0000256" key="4">
    <source>
        <dbReference type="SAM" id="Phobius"/>
    </source>
</evidence>
<dbReference type="PANTHER" id="PTHR32347">
    <property type="entry name" value="EFFLUX SYSTEM COMPONENT YKNX-RELATED"/>
    <property type="match status" value="1"/>
</dbReference>
<feature type="transmembrane region" description="Helical" evidence="4">
    <location>
        <begin position="21"/>
        <end position="40"/>
    </location>
</feature>
<sequence>MKNDTFNVLKKVELNTIVKKVWMISFFIVLFFIGILFLPWQQTVKGTGFVTPLDPTERNYMLLATMDGFIEKFHVQENQFVKKGTPLFSMVDLDKTYINRLEEIESSTKEQYENAKEIIKASKGRKEKEQEYLTVGLNVYVQKRAQIKDKIRSLKFQQTSLKKNKETVKLNFRRVEILYMDGIESRQNYEKMQNMTTKATAELEKNYIDIEVEKTNLDILSKEREKFLKENESKIKSLENNILLAKNKLKSLDQNLQRQATNISRYGTSQVVAEKDGYIVRLLNNDKNKFIKKGENIMQFAPKATLKSVLLKVSDFNMPLIKEGLPTRIMFYGWPALQISGWPTIKFGTFGGIIKKVEAISHEQGFYYAYIVEDPNEEPWPNDMLLRMGTQSTVWVRLNTVPIWYQIWRLMNAFPPQMLTPEVKK</sequence>
<organism evidence="5">
    <name type="scientific">uncultured Sulfurovum sp</name>
    <dbReference type="NCBI Taxonomy" id="269237"/>
    <lineage>
        <taxon>Bacteria</taxon>
        <taxon>Pseudomonadati</taxon>
        <taxon>Campylobacterota</taxon>
        <taxon>Epsilonproteobacteria</taxon>
        <taxon>Campylobacterales</taxon>
        <taxon>Sulfurovaceae</taxon>
        <taxon>Sulfurovum</taxon>
        <taxon>environmental samples</taxon>
    </lineage>
</organism>
<keyword evidence="2 3" id="KW-0175">Coiled coil</keyword>
<dbReference type="InterPro" id="IPR050465">
    <property type="entry name" value="UPF0194_transport"/>
</dbReference>
<evidence type="ECO:0000256" key="2">
    <source>
        <dbReference type="ARBA" id="ARBA00023054"/>
    </source>
</evidence>
<name>A0A6S6T0I1_9BACT</name>
<comment type="subcellular location">
    <subcellularLocation>
        <location evidence="1">Cell envelope</location>
    </subcellularLocation>
</comment>
<dbReference type="GO" id="GO:0030313">
    <property type="term" value="C:cell envelope"/>
    <property type="evidence" value="ECO:0007669"/>
    <property type="project" value="UniProtKB-SubCell"/>
</dbReference>
<proteinExistence type="predicted"/>
<gene>
    <name evidence="5" type="ORF">HELGO_WM15196</name>
</gene>
<dbReference type="EMBL" id="CACVAZ010000069">
    <property type="protein sequence ID" value="CAA6811854.1"/>
    <property type="molecule type" value="Genomic_DNA"/>
</dbReference>
<accession>A0A6S6T0I1</accession>
<feature type="coiled-coil region" evidence="3">
    <location>
        <begin position="210"/>
        <end position="255"/>
    </location>
</feature>
<reference evidence="5" key="1">
    <citation type="submission" date="2020-01" db="EMBL/GenBank/DDBJ databases">
        <authorList>
            <person name="Meier V. D."/>
            <person name="Meier V D."/>
        </authorList>
    </citation>
    <scope>NUCLEOTIDE SEQUENCE</scope>
    <source>
        <strain evidence="5">HLG_WM_MAG_02</strain>
    </source>
</reference>
<dbReference type="PANTHER" id="PTHR32347:SF23">
    <property type="entry name" value="BLL5650 PROTEIN"/>
    <property type="match status" value="1"/>
</dbReference>